<reference evidence="10" key="1">
    <citation type="submission" date="2017-06" db="EMBL/GenBank/DDBJ databases">
        <title>Genome analysis of Fimbriiglobus ruber SP5, the first member of the order Planctomycetales with confirmed chitinolytic capability.</title>
        <authorList>
            <person name="Ravin N.V."/>
            <person name="Rakitin A.L."/>
            <person name="Ivanova A.A."/>
            <person name="Beletsky A.V."/>
            <person name="Kulichevskaya I.S."/>
            <person name="Mardanov A.V."/>
            <person name="Dedysh S.N."/>
        </authorList>
    </citation>
    <scope>NUCLEOTIDE SEQUENCE [LARGE SCALE GENOMIC DNA]</scope>
    <source>
        <strain evidence="10">SP5</strain>
    </source>
</reference>
<evidence type="ECO:0000313" key="10">
    <source>
        <dbReference type="Proteomes" id="UP000214646"/>
    </source>
</evidence>
<dbReference type="GO" id="GO:0005886">
    <property type="term" value="C:plasma membrane"/>
    <property type="evidence" value="ECO:0007669"/>
    <property type="project" value="UniProtKB-SubCell"/>
</dbReference>
<keyword evidence="10" id="KW-1185">Reference proteome</keyword>
<feature type="transmembrane region" description="Helical" evidence="7">
    <location>
        <begin position="467"/>
        <end position="489"/>
    </location>
</feature>
<dbReference type="Pfam" id="PF02687">
    <property type="entry name" value="FtsX"/>
    <property type="match status" value="2"/>
</dbReference>
<evidence type="ECO:0000256" key="7">
    <source>
        <dbReference type="SAM" id="Phobius"/>
    </source>
</evidence>
<evidence type="ECO:0000256" key="2">
    <source>
        <dbReference type="ARBA" id="ARBA00022475"/>
    </source>
</evidence>
<keyword evidence="4 7" id="KW-1133">Transmembrane helix</keyword>
<proteinExistence type="inferred from homology"/>
<dbReference type="PANTHER" id="PTHR30572">
    <property type="entry name" value="MEMBRANE COMPONENT OF TRANSPORTER-RELATED"/>
    <property type="match status" value="1"/>
</dbReference>
<dbReference type="Proteomes" id="UP000214646">
    <property type="component" value="Unassembled WGS sequence"/>
</dbReference>
<evidence type="ECO:0000256" key="1">
    <source>
        <dbReference type="ARBA" id="ARBA00004651"/>
    </source>
</evidence>
<gene>
    <name evidence="9" type="ORF">FRUB_07393</name>
</gene>
<feature type="transmembrane region" description="Helical" evidence="7">
    <location>
        <begin position="858"/>
        <end position="877"/>
    </location>
</feature>
<evidence type="ECO:0000259" key="8">
    <source>
        <dbReference type="Pfam" id="PF02687"/>
    </source>
</evidence>
<feature type="transmembrane region" description="Helical" evidence="7">
    <location>
        <begin position="758"/>
        <end position="785"/>
    </location>
</feature>
<evidence type="ECO:0000256" key="4">
    <source>
        <dbReference type="ARBA" id="ARBA00022989"/>
    </source>
</evidence>
<evidence type="ECO:0000256" key="6">
    <source>
        <dbReference type="ARBA" id="ARBA00038076"/>
    </source>
</evidence>
<keyword evidence="2" id="KW-1003">Cell membrane</keyword>
<dbReference type="GO" id="GO:0022857">
    <property type="term" value="F:transmembrane transporter activity"/>
    <property type="evidence" value="ECO:0007669"/>
    <property type="project" value="TreeGrafter"/>
</dbReference>
<dbReference type="AlphaFoldDB" id="A0A225DBB0"/>
<comment type="caution">
    <text evidence="9">The sequence shown here is derived from an EMBL/GenBank/DDBJ whole genome shotgun (WGS) entry which is preliminary data.</text>
</comment>
<feature type="transmembrane region" description="Helical" evidence="7">
    <location>
        <begin position="291"/>
        <end position="316"/>
    </location>
</feature>
<feature type="transmembrane region" description="Helical" evidence="7">
    <location>
        <begin position="805"/>
        <end position="827"/>
    </location>
</feature>
<organism evidence="9 10">
    <name type="scientific">Fimbriiglobus ruber</name>
    <dbReference type="NCBI Taxonomy" id="1908690"/>
    <lineage>
        <taxon>Bacteria</taxon>
        <taxon>Pseudomonadati</taxon>
        <taxon>Planctomycetota</taxon>
        <taxon>Planctomycetia</taxon>
        <taxon>Gemmatales</taxon>
        <taxon>Gemmataceae</taxon>
        <taxon>Fimbriiglobus</taxon>
    </lineage>
</organism>
<dbReference type="EMBL" id="NIDE01000014">
    <property type="protein sequence ID" value="OWK38273.1"/>
    <property type="molecule type" value="Genomic_DNA"/>
</dbReference>
<feature type="transmembrane region" description="Helical" evidence="7">
    <location>
        <begin position="437"/>
        <end position="455"/>
    </location>
</feature>
<keyword evidence="3 7" id="KW-0812">Transmembrane</keyword>
<dbReference type="InterPro" id="IPR003838">
    <property type="entry name" value="ABC3_permease_C"/>
</dbReference>
<feature type="transmembrane region" description="Helical" evidence="7">
    <location>
        <begin position="387"/>
        <end position="416"/>
    </location>
</feature>
<dbReference type="PANTHER" id="PTHR30572:SF4">
    <property type="entry name" value="ABC TRANSPORTER PERMEASE YTRF"/>
    <property type="match status" value="1"/>
</dbReference>
<feature type="transmembrane region" description="Helical" evidence="7">
    <location>
        <begin position="337"/>
        <end position="367"/>
    </location>
</feature>
<sequence>MPPLYRLLSLRYLVHRWDRAALIVASIAIGVATLVSSRILNQCLETAASQTTTPLGGSDLYVSNGELGVLRTVADDIRAAQIPGVKSVQPLVVERVYVAGGDNRAAVLVGAELSLHVLDSDNPFKARFVRTLENNWTTARLALTRRLVVLSKALFDDWTTRRTGPEDPFVVKYGTREVECLPIGYIEYEDGSPMAALGRNVVGMEIGQAARFVRPGPPPAAAALVGGSASEAAWDTFAPIRVNRIDIVLEPGADAIAAQLAVRAVTADRAIVKTPSAQGQSTQEIVSGLQIGFALCSAGAMIVGLFLVYNALSVTVAERRHDIGILRSLGATRWQIVWLFGSMALVLGLLGAACGVPVGIVMARTILGQFREELGAMFVNPSADPAWPTLATLVLAVLAGVATAVFAALIPAVQAATQDPADAVRRVPGVAGGVWKLAHRAACSALIAGGVAMILTRHDLPPRVGSFGGLMFALVGLLLAAPIIVSLLVRFTHPLLRRVLPIEARLAADNMIRSPGRTGVVIGALAAGVAVMVQTAGVGRSNEEPVVRWLDEVIQADRFVFAGNLTEAASSQTPMDSHVREELARLPGVEGVVGIRYIRPEYNGTVVFMVAIDALSYAEETVKRVPGNKEGLAKLHALPRGNVILVSENFALKHGIKPGDTVTLPGPRGPVALTVLDTIRDYSWTRGTIFIDRAVYAALFQDYLVDVFHVYLSAGAGGAAGESTAGGDAVATFAANRGLNVQDRPTLRRFLAELINRVYTLAFLQQIVVGVVAALGVVTALLISVLQRKRELGLLLAVGATPGQVVRTVLAEAVLMGAFGTVLGVLFGLPMEWYILRVVLVEESGFVFDLIVPWRQGIGIAVGAVAVATLAGLLPALHAIRTRITDAIAYE</sequence>
<comment type="similarity">
    <text evidence="6">Belongs to the ABC-4 integral membrane protein family.</text>
</comment>
<comment type="subcellular location">
    <subcellularLocation>
        <location evidence="1">Cell membrane</location>
        <topology evidence="1">Multi-pass membrane protein</topology>
    </subcellularLocation>
</comment>
<protein>
    <submittedName>
        <fullName evidence="9">ABC transporter permease protein</fullName>
    </submittedName>
</protein>
<dbReference type="InterPro" id="IPR050250">
    <property type="entry name" value="Macrolide_Exporter_MacB"/>
</dbReference>
<evidence type="ECO:0000256" key="3">
    <source>
        <dbReference type="ARBA" id="ARBA00022692"/>
    </source>
</evidence>
<keyword evidence="5 7" id="KW-0472">Membrane</keyword>
<evidence type="ECO:0000313" key="9">
    <source>
        <dbReference type="EMBL" id="OWK38273.1"/>
    </source>
</evidence>
<evidence type="ECO:0000256" key="5">
    <source>
        <dbReference type="ARBA" id="ARBA00023136"/>
    </source>
</evidence>
<accession>A0A225DBB0</accession>
<name>A0A225DBB0_9BACT</name>
<feature type="domain" description="ABC3 transporter permease C-terminal" evidence="8">
    <location>
        <begin position="297"/>
        <end position="420"/>
    </location>
</feature>
<feature type="domain" description="ABC3 transporter permease C-terminal" evidence="8">
    <location>
        <begin position="768"/>
        <end position="882"/>
    </location>
</feature>